<keyword evidence="3" id="KW-1185">Reference proteome</keyword>
<evidence type="ECO:0000313" key="2">
    <source>
        <dbReference type="EMBL" id="KAK5793601.1"/>
    </source>
</evidence>
<evidence type="ECO:0000313" key="3">
    <source>
        <dbReference type="Proteomes" id="UP001358586"/>
    </source>
</evidence>
<feature type="region of interest" description="Disordered" evidence="1">
    <location>
        <begin position="1"/>
        <end position="21"/>
    </location>
</feature>
<name>A0ABR0NF09_GOSAR</name>
<protein>
    <submittedName>
        <fullName evidence="2">Uncharacterized protein</fullName>
    </submittedName>
</protein>
<dbReference type="EMBL" id="JARKNE010000010">
    <property type="protein sequence ID" value="KAK5793601.1"/>
    <property type="molecule type" value="Genomic_DNA"/>
</dbReference>
<dbReference type="Proteomes" id="UP001358586">
    <property type="component" value="Chromosome 10"/>
</dbReference>
<organism evidence="2 3">
    <name type="scientific">Gossypium arboreum</name>
    <name type="common">Tree cotton</name>
    <name type="synonym">Gossypium nanking</name>
    <dbReference type="NCBI Taxonomy" id="29729"/>
    <lineage>
        <taxon>Eukaryota</taxon>
        <taxon>Viridiplantae</taxon>
        <taxon>Streptophyta</taxon>
        <taxon>Embryophyta</taxon>
        <taxon>Tracheophyta</taxon>
        <taxon>Spermatophyta</taxon>
        <taxon>Magnoliopsida</taxon>
        <taxon>eudicotyledons</taxon>
        <taxon>Gunneridae</taxon>
        <taxon>Pentapetalae</taxon>
        <taxon>rosids</taxon>
        <taxon>malvids</taxon>
        <taxon>Malvales</taxon>
        <taxon>Malvaceae</taxon>
        <taxon>Malvoideae</taxon>
        <taxon>Gossypium</taxon>
    </lineage>
</organism>
<evidence type="ECO:0000256" key="1">
    <source>
        <dbReference type="SAM" id="MobiDB-lite"/>
    </source>
</evidence>
<gene>
    <name evidence="2" type="ORF">PVK06_034753</name>
</gene>
<proteinExistence type="predicted"/>
<sequence length="131" mass="14868">MSKNLIGDGSDFTPNENRNTKKVCFKDPSIDTNSFMAVDSNPMPMESWKDKFLGNGNHVSAEEEDLKLLEGDITRTTINRVPVINFSKRIQPFLIRDMAITVVVKLLGQNIAYSTLHNRIFSLRKPLLPFI</sequence>
<reference evidence="2 3" key="1">
    <citation type="submission" date="2023-03" db="EMBL/GenBank/DDBJ databases">
        <title>WGS of Gossypium arboreum.</title>
        <authorList>
            <person name="Yu D."/>
        </authorList>
    </citation>
    <scope>NUCLEOTIDE SEQUENCE [LARGE SCALE GENOMIC DNA]</scope>
    <source>
        <tissue evidence="2">Leaf</tissue>
    </source>
</reference>
<comment type="caution">
    <text evidence="2">The sequence shown here is derived from an EMBL/GenBank/DDBJ whole genome shotgun (WGS) entry which is preliminary data.</text>
</comment>
<accession>A0ABR0NF09</accession>